<organism evidence="1 2">
    <name type="scientific">Candidatus Staskawiczbacteria bacterium RIFCSPHIGHO2_01_FULL_36_16</name>
    <dbReference type="NCBI Taxonomy" id="1802200"/>
    <lineage>
        <taxon>Bacteria</taxon>
        <taxon>Candidatus Staskawicziibacteriota</taxon>
    </lineage>
</organism>
<name>A0A1G2HKC9_9BACT</name>
<dbReference type="AlphaFoldDB" id="A0A1G2HKC9"/>
<reference evidence="1 2" key="1">
    <citation type="journal article" date="2016" name="Nat. Commun.">
        <title>Thousands of microbial genomes shed light on interconnected biogeochemical processes in an aquifer system.</title>
        <authorList>
            <person name="Anantharaman K."/>
            <person name="Brown C.T."/>
            <person name="Hug L.A."/>
            <person name="Sharon I."/>
            <person name="Castelle C.J."/>
            <person name="Probst A.J."/>
            <person name="Thomas B.C."/>
            <person name="Singh A."/>
            <person name="Wilkins M.J."/>
            <person name="Karaoz U."/>
            <person name="Brodie E.L."/>
            <person name="Williams K.H."/>
            <person name="Hubbard S.S."/>
            <person name="Banfield J.F."/>
        </authorList>
    </citation>
    <scope>NUCLEOTIDE SEQUENCE [LARGE SCALE GENOMIC DNA]</scope>
</reference>
<evidence type="ECO:0000313" key="1">
    <source>
        <dbReference type="EMBL" id="OGZ62905.1"/>
    </source>
</evidence>
<protein>
    <submittedName>
        <fullName evidence="1">Uncharacterized protein</fullName>
    </submittedName>
</protein>
<accession>A0A1G2HKC9</accession>
<dbReference type="EMBL" id="MHOM01000047">
    <property type="protein sequence ID" value="OGZ62905.1"/>
    <property type="molecule type" value="Genomic_DNA"/>
</dbReference>
<sequence length="103" mass="11287">MLWKIIKNMIKFFTKNMKINALNDNEKVENKIENSNINAPVQQAHTIVNNIASNKIPSQDARISATKMSSGVYANFICKNCGTSIGLLVGGSDCPTCGLKIEK</sequence>
<gene>
    <name evidence="1" type="ORF">A2812_01550</name>
</gene>
<proteinExistence type="predicted"/>
<evidence type="ECO:0000313" key="2">
    <source>
        <dbReference type="Proteomes" id="UP000177190"/>
    </source>
</evidence>
<comment type="caution">
    <text evidence="1">The sequence shown here is derived from an EMBL/GenBank/DDBJ whole genome shotgun (WGS) entry which is preliminary data.</text>
</comment>
<dbReference type="Proteomes" id="UP000177190">
    <property type="component" value="Unassembled WGS sequence"/>
</dbReference>
<dbReference type="STRING" id="1802200.A2812_01550"/>